<name>A0A9P4PN79_9PLEO</name>
<proteinExistence type="predicted"/>
<dbReference type="EMBL" id="MU001498">
    <property type="protein sequence ID" value="KAF2446238.1"/>
    <property type="molecule type" value="Genomic_DNA"/>
</dbReference>
<reference evidence="1" key="1">
    <citation type="journal article" date="2020" name="Stud. Mycol.">
        <title>101 Dothideomycetes genomes: a test case for predicting lifestyles and emergence of pathogens.</title>
        <authorList>
            <person name="Haridas S."/>
            <person name="Albert R."/>
            <person name="Binder M."/>
            <person name="Bloem J."/>
            <person name="Labutti K."/>
            <person name="Salamov A."/>
            <person name="Andreopoulos B."/>
            <person name="Baker S."/>
            <person name="Barry K."/>
            <person name="Bills G."/>
            <person name="Bluhm B."/>
            <person name="Cannon C."/>
            <person name="Castanera R."/>
            <person name="Culley D."/>
            <person name="Daum C."/>
            <person name="Ezra D."/>
            <person name="Gonzalez J."/>
            <person name="Henrissat B."/>
            <person name="Kuo A."/>
            <person name="Liang C."/>
            <person name="Lipzen A."/>
            <person name="Lutzoni F."/>
            <person name="Magnuson J."/>
            <person name="Mondo S."/>
            <person name="Nolan M."/>
            <person name="Ohm R."/>
            <person name="Pangilinan J."/>
            <person name="Park H.-J."/>
            <person name="Ramirez L."/>
            <person name="Alfaro M."/>
            <person name="Sun H."/>
            <person name="Tritt A."/>
            <person name="Yoshinaga Y."/>
            <person name="Zwiers L.-H."/>
            <person name="Turgeon B."/>
            <person name="Goodwin S."/>
            <person name="Spatafora J."/>
            <person name="Crous P."/>
            <person name="Grigoriev I."/>
        </authorList>
    </citation>
    <scope>NUCLEOTIDE SEQUENCE</scope>
    <source>
        <strain evidence="1">CBS 690.94</strain>
    </source>
</reference>
<keyword evidence="2" id="KW-1185">Reference proteome</keyword>
<organism evidence="1 2">
    <name type="scientific">Karstenula rhodostoma CBS 690.94</name>
    <dbReference type="NCBI Taxonomy" id="1392251"/>
    <lineage>
        <taxon>Eukaryota</taxon>
        <taxon>Fungi</taxon>
        <taxon>Dikarya</taxon>
        <taxon>Ascomycota</taxon>
        <taxon>Pezizomycotina</taxon>
        <taxon>Dothideomycetes</taxon>
        <taxon>Pleosporomycetidae</taxon>
        <taxon>Pleosporales</taxon>
        <taxon>Massarineae</taxon>
        <taxon>Didymosphaeriaceae</taxon>
        <taxon>Karstenula</taxon>
    </lineage>
</organism>
<sequence length="184" mass="19354">MQSREYATQPVCFTTVHMASRVGACYVCEMHVQGGPGASRECKGARILTLAFVVDAAVGFGLELGANLVQQLVEALAGRASRRPDAGGIVVHGDGRTRSIASGGGVQLVAGARVSGRAGCFWQVERTGARGCRRTRRRVDRDGGRGCAKLRERCAAGWDGTDAQPGCSGGGERTWLWGCDEGEV</sequence>
<evidence type="ECO:0000313" key="1">
    <source>
        <dbReference type="EMBL" id="KAF2446238.1"/>
    </source>
</evidence>
<protein>
    <submittedName>
        <fullName evidence="1">Uncharacterized protein</fullName>
    </submittedName>
</protein>
<gene>
    <name evidence="1" type="ORF">P171DRAFT_255622</name>
</gene>
<evidence type="ECO:0000313" key="2">
    <source>
        <dbReference type="Proteomes" id="UP000799764"/>
    </source>
</evidence>
<comment type="caution">
    <text evidence="1">The sequence shown here is derived from an EMBL/GenBank/DDBJ whole genome shotgun (WGS) entry which is preliminary data.</text>
</comment>
<dbReference type="AlphaFoldDB" id="A0A9P4PN79"/>
<dbReference type="Proteomes" id="UP000799764">
    <property type="component" value="Unassembled WGS sequence"/>
</dbReference>
<accession>A0A9P4PN79</accession>